<accession>A0A0R2B3T5</accession>
<dbReference type="GO" id="GO:0006950">
    <property type="term" value="P:response to stress"/>
    <property type="evidence" value="ECO:0007669"/>
    <property type="project" value="TreeGrafter"/>
</dbReference>
<evidence type="ECO:0000259" key="1">
    <source>
        <dbReference type="PROSITE" id="PS50995"/>
    </source>
</evidence>
<dbReference type="RefSeq" id="WP_054762097.1">
    <property type="nucleotide sequence ID" value="NZ_AYYR01000127.1"/>
</dbReference>
<dbReference type="Gene3D" id="1.10.10.10">
    <property type="entry name" value="Winged helix-like DNA-binding domain superfamily/Winged helix DNA-binding domain"/>
    <property type="match status" value="1"/>
</dbReference>
<dbReference type="InterPro" id="IPR036390">
    <property type="entry name" value="WH_DNA-bd_sf"/>
</dbReference>
<dbReference type="EMBL" id="AYYR01000127">
    <property type="protein sequence ID" value="KRM73378.1"/>
    <property type="molecule type" value="Genomic_DNA"/>
</dbReference>
<feature type="domain" description="HTH marR-type" evidence="1">
    <location>
        <begin position="6"/>
        <end position="148"/>
    </location>
</feature>
<dbReference type="Pfam" id="PF12802">
    <property type="entry name" value="MarR_2"/>
    <property type="match status" value="1"/>
</dbReference>
<evidence type="ECO:0000313" key="2">
    <source>
        <dbReference type="EMBL" id="KRM73378.1"/>
    </source>
</evidence>
<evidence type="ECO:0000313" key="3">
    <source>
        <dbReference type="Proteomes" id="UP000051845"/>
    </source>
</evidence>
<gene>
    <name evidence="2" type="ORF">FC82_GL001374</name>
</gene>
<dbReference type="STRING" id="33960.TY91_05350"/>
<dbReference type="SMART" id="SM00347">
    <property type="entry name" value="HTH_MARR"/>
    <property type="match status" value="1"/>
</dbReference>
<organism evidence="2 3">
    <name type="scientific">Secundilactobacillus collinoides DSM 20515 = JCM 1123</name>
    <dbReference type="NCBI Taxonomy" id="1423733"/>
    <lineage>
        <taxon>Bacteria</taxon>
        <taxon>Bacillati</taxon>
        <taxon>Bacillota</taxon>
        <taxon>Bacilli</taxon>
        <taxon>Lactobacillales</taxon>
        <taxon>Lactobacillaceae</taxon>
        <taxon>Secundilactobacillus</taxon>
    </lineage>
</organism>
<dbReference type="AlphaFoldDB" id="A0A0R2B3T5"/>
<dbReference type="InterPro" id="IPR000835">
    <property type="entry name" value="HTH_MarR-typ"/>
</dbReference>
<dbReference type="GO" id="GO:0003700">
    <property type="term" value="F:DNA-binding transcription factor activity"/>
    <property type="evidence" value="ECO:0007669"/>
    <property type="project" value="InterPro"/>
</dbReference>
<dbReference type="InterPro" id="IPR036388">
    <property type="entry name" value="WH-like_DNA-bd_sf"/>
</dbReference>
<comment type="caution">
    <text evidence="2">The sequence shown here is derived from an EMBL/GenBank/DDBJ whole genome shotgun (WGS) entry which is preliminary data.</text>
</comment>
<reference evidence="2 3" key="1">
    <citation type="journal article" date="2015" name="Genome Announc.">
        <title>Expanding the biotechnology potential of lactobacilli through comparative genomics of 213 strains and associated genera.</title>
        <authorList>
            <person name="Sun Z."/>
            <person name="Harris H.M."/>
            <person name="McCann A."/>
            <person name="Guo C."/>
            <person name="Argimon S."/>
            <person name="Zhang W."/>
            <person name="Yang X."/>
            <person name="Jeffery I.B."/>
            <person name="Cooney J.C."/>
            <person name="Kagawa T.F."/>
            <person name="Liu W."/>
            <person name="Song Y."/>
            <person name="Salvetti E."/>
            <person name="Wrobel A."/>
            <person name="Rasinkangas P."/>
            <person name="Parkhill J."/>
            <person name="Rea M.C."/>
            <person name="O'Sullivan O."/>
            <person name="Ritari J."/>
            <person name="Douillard F.P."/>
            <person name="Paul Ross R."/>
            <person name="Yang R."/>
            <person name="Briner A.E."/>
            <person name="Felis G.E."/>
            <person name="de Vos W.M."/>
            <person name="Barrangou R."/>
            <person name="Klaenhammer T.R."/>
            <person name="Caufield P.W."/>
            <person name="Cui Y."/>
            <person name="Zhang H."/>
            <person name="O'Toole P.W."/>
        </authorList>
    </citation>
    <scope>NUCLEOTIDE SEQUENCE [LARGE SCALE GENOMIC DNA]</scope>
    <source>
        <strain evidence="2 3">DSM 20515</strain>
    </source>
</reference>
<protein>
    <recommendedName>
        <fullName evidence="1">HTH marR-type domain-containing protein</fullName>
    </recommendedName>
</protein>
<dbReference type="PROSITE" id="PS50995">
    <property type="entry name" value="HTH_MARR_2"/>
    <property type="match status" value="1"/>
</dbReference>
<dbReference type="PATRIC" id="fig|1423733.4.peg.1443"/>
<dbReference type="InterPro" id="IPR039422">
    <property type="entry name" value="MarR/SlyA-like"/>
</dbReference>
<dbReference type="PANTHER" id="PTHR33164">
    <property type="entry name" value="TRANSCRIPTIONAL REGULATOR, MARR FAMILY"/>
    <property type="match status" value="1"/>
</dbReference>
<dbReference type="PANTHER" id="PTHR33164:SF102">
    <property type="entry name" value="TRANSCRIPTIONAL REGULATORY PROTEIN"/>
    <property type="match status" value="1"/>
</dbReference>
<dbReference type="Proteomes" id="UP000051845">
    <property type="component" value="Unassembled WGS sequence"/>
</dbReference>
<dbReference type="SUPFAM" id="SSF46785">
    <property type="entry name" value="Winged helix' DNA-binding domain"/>
    <property type="match status" value="1"/>
</dbReference>
<proteinExistence type="predicted"/>
<sequence>MSTTTTQRLGPIIKAINTQFERQLTNQLGKPKEAPKLTSSQFGLLSYLFDHKNKVIYQRDLETIFNLSRPTINGLVKRLKQNGFVDVIPVAEDKRYKQVVLLPEARQDMIKHHEAFEHDYGQVEARLTQGLSVDEIATLTTLLEKCRQNMMRE</sequence>
<name>A0A0R2B3T5_SECCO</name>